<evidence type="ECO:0000256" key="1">
    <source>
        <dbReference type="SAM" id="MobiDB-lite"/>
    </source>
</evidence>
<dbReference type="AlphaFoldDB" id="A0A7J7K5P3"/>
<comment type="caution">
    <text evidence="2">The sequence shown here is derived from an EMBL/GenBank/DDBJ whole genome shotgun (WGS) entry which is preliminary data.</text>
</comment>
<protein>
    <submittedName>
        <fullName evidence="2">Uncharacterized protein</fullName>
    </submittedName>
</protein>
<proteinExistence type="predicted"/>
<evidence type="ECO:0000313" key="2">
    <source>
        <dbReference type="EMBL" id="KAF6032906.1"/>
    </source>
</evidence>
<dbReference type="Proteomes" id="UP000593567">
    <property type="component" value="Unassembled WGS sequence"/>
</dbReference>
<keyword evidence="3" id="KW-1185">Reference proteome</keyword>
<name>A0A7J7K5P3_BUGNE</name>
<reference evidence="2" key="1">
    <citation type="submission" date="2020-06" db="EMBL/GenBank/DDBJ databases">
        <title>Draft genome of Bugula neritina, a colonial animal packing powerful symbionts and potential medicines.</title>
        <authorList>
            <person name="Rayko M."/>
        </authorList>
    </citation>
    <scope>NUCLEOTIDE SEQUENCE [LARGE SCALE GENOMIC DNA]</scope>
    <source>
        <strain evidence="2">Kwan_BN1</strain>
    </source>
</reference>
<dbReference type="EMBL" id="VXIV02001468">
    <property type="protein sequence ID" value="KAF6032906.1"/>
    <property type="molecule type" value="Genomic_DNA"/>
</dbReference>
<sequence>MKAFIIKDQLKHAYYDEKGKKVKDMSRFSGVLYMYDENHELQPVRRVARLDPPKSSTTIDQRSGRQVANGVSYSDHYLKDQSSESFRSMDMAKPSKNMPKPGGARKSVYFTAE</sequence>
<accession>A0A7J7K5P3</accession>
<gene>
    <name evidence="2" type="ORF">EB796_008791</name>
</gene>
<feature type="compositionally biased region" description="Polar residues" evidence="1">
    <location>
        <begin position="54"/>
        <end position="72"/>
    </location>
</feature>
<organism evidence="2 3">
    <name type="scientific">Bugula neritina</name>
    <name type="common">Brown bryozoan</name>
    <name type="synonym">Sertularia neritina</name>
    <dbReference type="NCBI Taxonomy" id="10212"/>
    <lineage>
        <taxon>Eukaryota</taxon>
        <taxon>Metazoa</taxon>
        <taxon>Spiralia</taxon>
        <taxon>Lophotrochozoa</taxon>
        <taxon>Bryozoa</taxon>
        <taxon>Gymnolaemata</taxon>
        <taxon>Cheilostomatida</taxon>
        <taxon>Flustrina</taxon>
        <taxon>Buguloidea</taxon>
        <taxon>Bugulidae</taxon>
        <taxon>Bugula</taxon>
    </lineage>
</organism>
<feature type="region of interest" description="Disordered" evidence="1">
    <location>
        <begin position="51"/>
        <end position="113"/>
    </location>
</feature>
<evidence type="ECO:0000313" key="3">
    <source>
        <dbReference type="Proteomes" id="UP000593567"/>
    </source>
</evidence>